<keyword evidence="3" id="KW-1185">Reference proteome</keyword>
<dbReference type="EMBL" id="JACHXS010000003">
    <property type="protein sequence ID" value="MBB3221300.1"/>
    <property type="molecule type" value="Genomic_DNA"/>
</dbReference>
<gene>
    <name evidence="2" type="ORF">FCL38_08550</name>
    <name evidence="1" type="ORF">FHS02_002107</name>
</gene>
<reference evidence="2 3" key="1">
    <citation type="submission" date="2019-05" db="EMBL/GenBank/DDBJ databases">
        <title>Draft Genome Sequences of Six Type Strains of the Genus Massilia.</title>
        <authorList>
            <person name="Miess H."/>
            <person name="Frediansyhah A."/>
            <person name="Gross H."/>
        </authorList>
    </citation>
    <scope>NUCLEOTIDE SEQUENCE [LARGE SCALE GENOMIC DNA]</scope>
    <source>
        <strain evidence="2 3">DSMZ 26121</strain>
    </source>
</reference>
<accession>A0A4P8HPL6</accession>
<protein>
    <recommendedName>
        <fullName evidence="5">Thermostable hemolysin</fullName>
    </recommendedName>
</protein>
<name>A0A4P8HPL6_9BURK</name>
<dbReference type="EMBL" id="CP040017">
    <property type="protein sequence ID" value="QCP10472.1"/>
    <property type="molecule type" value="Genomic_DNA"/>
</dbReference>
<dbReference type="AlphaFoldDB" id="A0A4P8HPL6"/>
<reference evidence="1 4" key="2">
    <citation type="submission" date="2020-08" db="EMBL/GenBank/DDBJ databases">
        <title>Genomic Encyclopedia of Type Strains, Phase III (KMG-III): the genomes of soil and plant-associated and newly described type strains.</title>
        <authorList>
            <person name="Whitman W."/>
        </authorList>
    </citation>
    <scope>NUCLEOTIDE SEQUENCE [LARGE SCALE GENOMIC DNA]</scope>
    <source>
        <strain evidence="1 4">CECT 7753</strain>
    </source>
</reference>
<dbReference type="Proteomes" id="UP000298763">
    <property type="component" value="Chromosome"/>
</dbReference>
<sequence length="259" mass="28124">MHTPAAIDNVVNIHSASTADPAAGAPAAGGLAFQLELDNRSLVFKLVGPGDRHYGAAVELACAVYLRAYCATIAPRPHRFIVCIDLATGAAIACAGLSFAGRAPLFSEQYLDAPLEQVLAGVFQRPVPRRDVAEITALATIEPRIGTELMRVLPLICWYLGLRGVVCTATSKLRRCFDAMKLPFHPIAAADPARLPVMRDVNWGTYYDTRPMTGVMRVDTLGEFFDTVSCRYNRHLLDGEIVEGCENMMTAAPMWEEAA</sequence>
<evidence type="ECO:0000313" key="4">
    <source>
        <dbReference type="Proteomes" id="UP000584325"/>
    </source>
</evidence>
<evidence type="ECO:0000313" key="2">
    <source>
        <dbReference type="EMBL" id="QCP10472.1"/>
    </source>
</evidence>
<organism evidence="1 4">
    <name type="scientific">Pseudoduganella umbonata</name>
    <dbReference type="NCBI Taxonomy" id="864828"/>
    <lineage>
        <taxon>Bacteria</taxon>
        <taxon>Pseudomonadati</taxon>
        <taxon>Pseudomonadota</taxon>
        <taxon>Betaproteobacteria</taxon>
        <taxon>Burkholderiales</taxon>
        <taxon>Oxalobacteraceae</taxon>
        <taxon>Telluria group</taxon>
        <taxon>Pseudoduganella</taxon>
    </lineage>
</organism>
<dbReference type="OrthoDB" id="7432757at2"/>
<dbReference type="InterPro" id="IPR022050">
    <property type="entry name" value="T_hemolysin"/>
</dbReference>
<proteinExistence type="predicted"/>
<evidence type="ECO:0000313" key="3">
    <source>
        <dbReference type="Proteomes" id="UP000298763"/>
    </source>
</evidence>
<dbReference type="Proteomes" id="UP000584325">
    <property type="component" value="Unassembled WGS sequence"/>
</dbReference>
<evidence type="ECO:0000313" key="1">
    <source>
        <dbReference type="EMBL" id="MBB3221300.1"/>
    </source>
</evidence>
<dbReference type="RefSeq" id="WP_137313356.1">
    <property type="nucleotide sequence ID" value="NZ_CP040017.1"/>
</dbReference>
<dbReference type="Pfam" id="PF12261">
    <property type="entry name" value="T_hemolysin"/>
    <property type="match status" value="1"/>
</dbReference>
<evidence type="ECO:0008006" key="5">
    <source>
        <dbReference type="Google" id="ProtNLM"/>
    </source>
</evidence>